<dbReference type="AlphaFoldDB" id="A0A918VBQ2"/>
<dbReference type="RefSeq" id="WP_189828996.1">
    <property type="nucleotide sequence ID" value="NZ_BMVX01000024.1"/>
</dbReference>
<evidence type="ECO:0000313" key="2">
    <source>
        <dbReference type="Proteomes" id="UP000634660"/>
    </source>
</evidence>
<comment type="caution">
    <text evidence="1">The sequence shown here is derived from an EMBL/GenBank/DDBJ whole genome shotgun (WGS) entry which is preliminary data.</text>
</comment>
<name>A0A918VBQ2_9ACTN</name>
<organism evidence="1 2">
    <name type="scientific">Streptomyces subrutilus</name>
    <dbReference type="NCBI Taxonomy" id="36818"/>
    <lineage>
        <taxon>Bacteria</taxon>
        <taxon>Bacillati</taxon>
        <taxon>Actinomycetota</taxon>
        <taxon>Actinomycetes</taxon>
        <taxon>Kitasatosporales</taxon>
        <taxon>Streptomycetaceae</taxon>
        <taxon>Streptomyces</taxon>
    </lineage>
</organism>
<protein>
    <submittedName>
        <fullName evidence="1">Uncharacterized protein</fullName>
    </submittedName>
</protein>
<proteinExistence type="predicted"/>
<dbReference type="Proteomes" id="UP000634660">
    <property type="component" value="Unassembled WGS sequence"/>
</dbReference>
<reference evidence="1" key="2">
    <citation type="submission" date="2020-09" db="EMBL/GenBank/DDBJ databases">
        <authorList>
            <person name="Sun Q."/>
            <person name="Ohkuma M."/>
        </authorList>
    </citation>
    <scope>NUCLEOTIDE SEQUENCE</scope>
    <source>
        <strain evidence="1">JCM 4834</strain>
    </source>
</reference>
<gene>
    <name evidence="1" type="ORF">GCM10010371_53200</name>
</gene>
<evidence type="ECO:0000313" key="1">
    <source>
        <dbReference type="EMBL" id="GGZ86586.1"/>
    </source>
</evidence>
<dbReference type="EMBL" id="BMVX01000024">
    <property type="protein sequence ID" value="GGZ86586.1"/>
    <property type="molecule type" value="Genomic_DNA"/>
</dbReference>
<sequence length="81" mass="8392">MGDVELAAGQLHATADEVVARGQLLHLSEKQADDYGFDGRVRRLAQGLALLSADPNHLAGACAQLAAPDQPPASPPRRAGP</sequence>
<reference evidence="1" key="1">
    <citation type="journal article" date="2014" name="Int. J. Syst. Evol. Microbiol.">
        <title>Complete genome sequence of Corynebacterium casei LMG S-19264T (=DSM 44701T), isolated from a smear-ripened cheese.</title>
        <authorList>
            <consortium name="US DOE Joint Genome Institute (JGI-PGF)"/>
            <person name="Walter F."/>
            <person name="Albersmeier A."/>
            <person name="Kalinowski J."/>
            <person name="Ruckert C."/>
        </authorList>
    </citation>
    <scope>NUCLEOTIDE SEQUENCE</scope>
    <source>
        <strain evidence="1">JCM 4834</strain>
    </source>
</reference>
<accession>A0A918VBQ2</accession>